<evidence type="ECO:0000256" key="6">
    <source>
        <dbReference type="ARBA" id="ARBA00023136"/>
    </source>
</evidence>
<keyword evidence="4 10" id="KW-0812">Transmembrane</keyword>
<keyword evidence="13" id="KW-1185">Reference proteome</keyword>
<name>A0A6I4KWL1_9PSED</name>
<evidence type="ECO:0000256" key="2">
    <source>
        <dbReference type="ARBA" id="ARBA00022475"/>
    </source>
</evidence>
<dbReference type="PRINTS" id="PR00260">
    <property type="entry name" value="CHEMTRNSDUCR"/>
</dbReference>
<dbReference type="SUPFAM" id="SSF58104">
    <property type="entry name" value="Methyl-accepting chemotaxis protein (MCP) signaling domain"/>
    <property type="match status" value="1"/>
</dbReference>
<dbReference type="PROSITE" id="PS50111">
    <property type="entry name" value="CHEMOTAXIS_TRANSDUC_2"/>
    <property type="match status" value="1"/>
</dbReference>
<organism evidence="12 13">
    <name type="scientific">Pseudomonas xionganensis</name>
    <dbReference type="NCBI Taxonomy" id="2654845"/>
    <lineage>
        <taxon>Bacteria</taxon>
        <taxon>Pseudomonadati</taxon>
        <taxon>Pseudomonadota</taxon>
        <taxon>Gammaproteobacteria</taxon>
        <taxon>Pseudomonadales</taxon>
        <taxon>Pseudomonadaceae</taxon>
        <taxon>Pseudomonas</taxon>
    </lineage>
</organism>
<keyword evidence="6 10" id="KW-0472">Membrane</keyword>
<dbReference type="PANTHER" id="PTHR32089">
    <property type="entry name" value="METHYL-ACCEPTING CHEMOTAXIS PROTEIN MCPB"/>
    <property type="match status" value="1"/>
</dbReference>
<dbReference type="InterPro" id="IPR004089">
    <property type="entry name" value="MCPsignal_dom"/>
</dbReference>
<dbReference type="Pfam" id="PF00015">
    <property type="entry name" value="MCPsignal"/>
    <property type="match status" value="1"/>
</dbReference>
<evidence type="ECO:0000256" key="4">
    <source>
        <dbReference type="ARBA" id="ARBA00022692"/>
    </source>
</evidence>
<dbReference type="InterPro" id="IPR004090">
    <property type="entry name" value="Chemotax_Me-accpt_rcpt"/>
</dbReference>
<dbReference type="AlphaFoldDB" id="A0A6I4KWL1"/>
<evidence type="ECO:0000256" key="10">
    <source>
        <dbReference type="SAM" id="Phobius"/>
    </source>
</evidence>
<dbReference type="GO" id="GO:0005886">
    <property type="term" value="C:plasma membrane"/>
    <property type="evidence" value="ECO:0007669"/>
    <property type="project" value="UniProtKB-SubCell"/>
</dbReference>
<feature type="transmembrane region" description="Helical" evidence="10">
    <location>
        <begin position="60"/>
        <end position="76"/>
    </location>
</feature>
<dbReference type="GO" id="GO:0004888">
    <property type="term" value="F:transmembrane signaling receptor activity"/>
    <property type="evidence" value="ECO:0007669"/>
    <property type="project" value="InterPro"/>
</dbReference>
<keyword evidence="5 10" id="KW-1133">Transmembrane helix</keyword>
<evidence type="ECO:0000256" key="8">
    <source>
        <dbReference type="ARBA" id="ARBA00029447"/>
    </source>
</evidence>
<comment type="subcellular location">
    <subcellularLocation>
        <location evidence="1">Cell membrane</location>
    </subcellularLocation>
</comment>
<comment type="caution">
    <text evidence="12">The sequence shown here is derived from an EMBL/GenBank/DDBJ whole genome shotgun (WGS) entry which is preliminary data.</text>
</comment>
<reference evidence="12 13" key="1">
    <citation type="submission" date="2019-11" db="EMBL/GenBank/DDBJ databases">
        <title>Pseudomonas flavidum sp. nov., isolated from Baiyang Lake.</title>
        <authorList>
            <person name="Zhao Y."/>
        </authorList>
    </citation>
    <scope>NUCLEOTIDE SEQUENCE [LARGE SCALE GENOMIC DNA]</scope>
    <source>
        <strain evidence="13">R-22-3 w-18</strain>
    </source>
</reference>
<evidence type="ECO:0000313" key="13">
    <source>
        <dbReference type="Proteomes" id="UP000429555"/>
    </source>
</evidence>
<dbReference type="Proteomes" id="UP000429555">
    <property type="component" value="Unassembled WGS sequence"/>
</dbReference>
<keyword evidence="2" id="KW-1003">Cell membrane</keyword>
<evidence type="ECO:0000313" key="12">
    <source>
        <dbReference type="EMBL" id="MVW76457.1"/>
    </source>
</evidence>
<evidence type="ECO:0000259" key="11">
    <source>
        <dbReference type="PROSITE" id="PS50111"/>
    </source>
</evidence>
<evidence type="ECO:0000256" key="3">
    <source>
        <dbReference type="ARBA" id="ARBA00022481"/>
    </source>
</evidence>
<gene>
    <name evidence="12" type="ORF">GJV18_14145</name>
</gene>
<dbReference type="SMART" id="SM00283">
    <property type="entry name" value="MA"/>
    <property type="match status" value="1"/>
</dbReference>
<dbReference type="PANTHER" id="PTHR32089:SF112">
    <property type="entry name" value="LYSOZYME-LIKE PROTEIN-RELATED"/>
    <property type="match status" value="1"/>
</dbReference>
<comment type="similarity">
    <text evidence="8">Belongs to the methyl-accepting chemotaxis (MCP) protein family.</text>
</comment>
<dbReference type="GO" id="GO:0007165">
    <property type="term" value="P:signal transduction"/>
    <property type="evidence" value="ECO:0007669"/>
    <property type="project" value="UniProtKB-KW"/>
</dbReference>
<protein>
    <submittedName>
        <fullName evidence="12">Chemotaxis protein</fullName>
    </submittedName>
</protein>
<evidence type="ECO:0000256" key="9">
    <source>
        <dbReference type="PROSITE-ProRule" id="PRU00284"/>
    </source>
</evidence>
<dbReference type="GO" id="GO:0006935">
    <property type="term" value="P:chemotaxis"/>
    <property type="evidence" value="ECO:0007669"/>
    <property type="project" value="InterPro"/>
</dbReference>
<proteinExistence type="inferred from homology"/>
<accession>A0A6I4KWL1</accession>
<feature type="domain" description="Methyl-accepting transducer" evidence="11">
    <location>
        <begin position="144"/>
        <end position="377"/>
    </location>
</feature>
<sequence>MTGAIRRRWWNFNQLRPRSSPSPTSGWPVSCYQWLMPFRFREPLPMSSAHSSAPALRPQGLFWLVIACWLASMALALHDQPWPALLALLGGLLSYQWQHQRQQRQLQQLQHGLVQLGADGAPDLHDLILQHSQQQRSAERLRSEVQFAGQALVTMAADAEQRSQNQGQQVEQIDQASAAIAQTLTRIQQLGQQAASAFQLAHQKSEAGCQDAQSVGAAMRDIRHSLGRTAEAVSQLLNHTQAVESSLHSIQSLAKQTQLLALNASIEAARAGEHGRGFAVVANEVRQLSQASDQAALQITRVVSDIGQAVHSVRHEVEEHRQLLDQGASQSQALANELHQLAQHNQLSLDQLHSLQQALDEHGSASQVLHQQLHGIASATAAQREQSHELHSLTQYLSRLTTVATPSR</sequence>
<dbReference type="Gene3D" id="1.10.287.950">
    <property type="entry name" value="Methyl-accepting chemotaxis protein"/>
    <property type="match status" value="1"/>
</dbReference>
<evidence type="ECO:0000256" key="5">
    <source>
        <dbReference type="ARBA" id="ARBA00022989"/>
    </source>
</evidence>
<keyword evidence="3" id="KW-0488">Methylation</keyword>
<evidence type="ECO:0000256" key="7">
    <source>
        <dbReference type="ARBA" id="ARBA00023224"/>
    </source>
</evidence>
<evidence type="ECO:0000256" key="1">
    <source>
        <dbReference type="ARBA" id="ARBA00004236"/>
    </source>
</evidence>
<keyword evidence="7 9" id="KW-0807">Transducer</keyword>
<dbReference type="EMBL" id="WKJZ01000002">
    <property type="protein sequence ID" value="MVW76457.1"/>
    <property type="molecule type" value="Genomic_DNA"/>
</dbReference>